<keyword evidence="3" id="KW-0539">Nucleus</keyword>
<feature type="coiled-coil region" evidence="4">
    <location>
        <begin position="672"/>
        <end position="718"/>
    </location>
</feature>
<evidence type="ECO:0000256" key="3">
    <source>
        <dbReference type="ARBA" id="ARBA00023242"/>
    </source>
</evidence>
<dbReference type="InterPro" id="IPR032451">
    <property type="entry name" value="SMARCC_C"/>
</dbReference>
<evidence type="ECO:0000256" key="5">
    <source>
        <dbReference type="SAM" id="MobiDB-lite"/>
    </source>
</evidence>
<dbReference type="InterPro" id="IPR036388">
    <property type="entry name" value="WH-like_DNA-bd_sf"/>
</dbReference>
<dbReference type="AlphaFoldDB" id="W4GMR0"/>
<accession>W4GMR0</accession>
<keyword evidence="4" id="KW-0175">Coiled coil</keyword>
<keyword evidence="2" id="KW-0804">Transcription</keyword>
<dbReference type="VEuPathDB" id="FungiDB:H257_06541"/>
<evidence type="ECO:0000256" key="4">
    <source>
        <dbReference type="SAM" id="Coils"/>
    </source>
</evidence>
<feature type="domain" description="SWIRM" evidence="6">
    <location>
        <begin position="280"/>
        <end position="376"/>
    </location>
</feature>
<dbReference type="FunFam" id="1.10.10.10:FF:000020">
    <property type="entry name" value="SWI/SNF complex subunit SMARCC2 isoform c"/>
    <property type="match status" value="1"/>
</dbReference>
<dbReference type="InterPro" id="IPR001005">
    <property type="entry name" value="SANT/Myb"/>
</dbReference>
<feature type="compositionally biased region" description="Basic and acidic residues" evidence="5">
    <location>
        <begin position="209"/>
        <end position="221"/>
    </location>
</feature>
<proteinExistence type="predicted"/>
<sequence length="719" mass="77507">MPSTKQSTLIRPTPGQERTDAGFRACMASRFPDMTQEQLDALVAVWHAGVLPGLMFRNEALFTTYIVPLLQLATPSHSTIIEHVRTSASKSNDASVNALLDHSNLASTSPALHIDHNDGFRIVGSIGEYVAVHWRGLPDAYDTFVLRSELPSTSPSSSIDTIQALTLPSLVVSSDFHHAVATYTPLWVNPLDFAVETPSSSTTAKKIHSHDDQPQAKKPRVDPSILQRLQGDAAAAVATLLTDAAASIDESSNVLYGHLAPTAAPPLKATTVLTVDQPSVVVPSCSRWFSLHSIHPLEKRMLPEFFQDNKAKPPTVYMTYRNYMVNASRAAPHVYLTATACRRNLAGDACAILRVHEFLMHWGLINYHVPAHAAPPLQNDVPSLASFDLTHLSSSESIGYPQLKAASSVCESCAEAHPVQFELTVDAKRKERLVQHGLPHRKLDAWGARPGSGVCGACFAGRKFPSHLDPSDFTALAPVSTTTNWTAVDKRRLLDALTDVDTSQPVDWNDIAMRVGRPAKECLAQFLKTPLEQRETNPSELHDRLQTYPHVTAVPDLAGIVARADPSLAKAAAAAAIVQLEQLNKQRGGAVVAQGQPHSVAAAAQALAKTASIAGMTTVKGEATHEAAAEAHTTAATAVAVLAAKAQGIAKHEDDTVKSLVGTLLQCQMQHIQLKLQALDQLESALQAERDQVAKERYELYVDKLNTAQAKLSAATDEI</sequence>
<evidence type="ECO:0000313" key="7">
    <source>
        <dbReference type="EMBL" id="ETV80178.1"/>
    </source>
</evidence>
<evidence type="ECO:0000259" key="6">
    <source>
        <dbReference type="PROSITE" id="PS50934"/>
    </source>
</evidence>
<keyword evidence="1" id="KW-0805">Transcription regulation</keyword>
<dbReference type="GO" id="GO:0005634">
    <property type="term" value="C:nucleus"/>
    <property type="evidence" value="ECO:0007669"/>
    <property type="project" value="UniProtKB-ARBA"/>
</dbReference>
<organism evidence="7">
    <name type="scientific">Aphanomyces astaci</name>
    <name type="common">Crayfish plague agent</name>
    <dbReference type="NCBI Taxonomy" id="112090"/>
    <lineage>
        <taxon>Eukaryota</taxon>
        <taxon>Sar</taxon>
        <taxon>Stramenopiles</taxon>
        <taxon>Oomycota</taxon>
        <taxon>Saprolegniomycetes</taxon>
        <taxon>Saprolegniales</taxon>
        <taxon>Verrucalvaceae</taxon>
        <taxon>Aphanomyces</taxon>
    </lineage>
</organism>
<dbReference type="EMBL" id="KI913126">
    <property type="protein sequence ID" value="ETV80178.1"/>
    <property type="molecule type" value="Genomic_DNA"/>
</dbReference>
<dbReference type="STRING" id="112090.W4GMR0"/>
<feature type="region of interest" description="Disordered" evidence="5">
    <location>
        <begin position="202"/>
        <end position="221"/>
    </location>
</feature>
<dbReference type="SMART" id="SM00717">
    <property type="entry name" value="SANT"/>
    <property type="match status" value="1"/>
</dbReference>
<protein>
    <recommendedName>
        <fullName evidence="6">SWIRM domain-containing protein</fullName>
    </recommendedName>
</protein>
<dbReference type="Gene3D" id="1.10.10.60">
    <property type="entry name" value="Homeodomain-like"/>
    <property type="match status" value="1"/>
</dbReference>
<dbReference type="SUPFAM" id="SSF46689">
    <property type="entry name" value="Homeodomain-like"/>
    <property type="match status" value="2"/>
</dbReference>
<dbReference type="GeneID" id="20808537"/>
<dbReference type="PROSITE" id="PS50934">
    <property type="entry name" value="SWIRM"/>
    <property type="match status" value="1"/>
</dbReference>
<dbReference type="Pfam" id="PF04433">
    <property type="entry name" value="SWIRM"/>
    <property type="match status" value="1"/>
</dbReference>
<evidence type="ECO:0000256" key="2">
    <source>
        <dbReference type="ARBA" id="ARBA00023163"/>
    </source>
</evidence>
<dbReference type="Pfam" id="PF16495">
    <property type="entry name" value="SWIRM-assoc_1"/>
    <property type="match status" value="1"/>
</dbReference>
<dbReference type="InterPro" id="IPR009057">
    <property type="entry name" value="Homeodomain-like_sf"/>
</dbReference>
<dbReference type="RefSeq" id="XP_009830102.1">
    <property type="nucleotide sequence ID" value="XM_009831800.1"/>
</dbReference>
<name>W4GMR0_APHAT</name>
<reference evidence="7" key="1">
    <citation type="submission" date="2013-12" db="EMBL/GenBank/DDBJ databases">
        <title>The Genome Sequence of Aphanomyces astaci APO3.</title>
        <authorList>
            <consortium name="The Broad Institute Genomics Platform"/>
            <person name="Russ C."/>
            <person name="Tyler B."/>
            <person name="van West P."/>
            <person name="Dieguez-Uribeondo J."/>
            <person name="Young S.K."/>
            <person name="Zeng Q."/>
            <person name="Gargeya S."/>
            <person name="Fitzgerald M."/>
            <person name="Abouelleil A."/>
            <person name="Alvarado L."/>
            <person name="Chapman S.B."/>
            <person name="Gainer-Dewar J."/>
            <person name="Goldberg J."/>
            <person name="Griggs A."/>
            <person name="Gujja S."/>
            <person name="Hansen M."/>
            <person name="Howarth C."/>
            <person name="Imamovic A."/>
            <person name="Ireland A."/>
            <person name="Larimer J."/>
            <person name="McCowan C."/>
            <person name="Murphy C."/>
            <person name="Pearson M."/>
            <person name="Poon T.W."/>
            <person name="Priest M."/>
            <person name="Roberts A."/>
            <person name="Saif S."/>
            <person name="Shea T."/>
            <person name="Sykes S."/>
            <person name="Wortman J."/>
            <person name="Nusbaum C."/>
            <person name="Birren B."/>
        </authorList>
    </citation>
    <scope>NUCLEOTIDE SEQUENCE [LARGE SCALE GENOMIC DNA]</scope>
    <source>
        <strain evidence="7">APO3</strain>
    </source>
</reference>
<gene>
    <name evidence="7" type="ORF">H257_06541</name>
</gene>
<dbReference type="InterPro" id="IPR007526">
    <property type="entry name" value="SWIRM"/>
</dbReference>
<dbReference type="Gene3D" id="1.10.10.10">
    <property type="entry name" value="Winged helix-like DNA-binding domain superfamily/Winged helix DNA-binding domain"/>
    <property type="match status" value="1"/>
</dbReference>
<evidence type="ECO:0000256" key="1">
    <source>
        <dbReference type="ARBA" id="ARBA00023015"/>
    </source>
</evidence>
<dbReference type="OrthoDB" id="118550at2759"/>